<feature type="transmembrane region" description="Helical" evidence="10">
    <location>
        <begin position="152"/>
        <end position="172"/>
    </location>
</feature>
<dbReference type="InterPro" id="IPR000276">
    <property type="entry name" value="GPCR_Rhodpsn"/>
</dbReference>
<evidence type="ECO:0000256" key="6">
    <source>
        <dbReference type="ARBA" id="ARBA00023040"/>
    </source>
</evidence>
<dbReference type="OrthoDB" id="9615015at2759"/>
<proteinExistence type="inferred from homology"/>
<evidence type="ECO:0000256" key="8">
    <source>
        <dbReference type="ARBA" id="ARBA00023170"/>
    </source>
</evidence>
<keyword evidence="3" id="KW-1003">Cell membrane</keyword>
<dbReference type="Gene3D" id="1.20.1070.10">
    <property type="entry name" value="Rhodopsin 7-helix transmembrane proteins"/>
    <property type="match status" value="1"/>
</dbReference>
<keyword evidence="4 10" id="KW-0812">Transmembrane</keyword>
<dbReference type="AlphaFoldDB" id="A0A8S1D414"/>
<dbReference type="GO" id="GO:0035237">
    <property type="term" value="F:corazonin receptor activity"/>
    <property type="evidence" value="ECO:0007669"/>
    <property type="project" value="TreeGrafter"/>
</dbReference>
<organism evidence="12 13">
    <name type="scientific">Cloeon dipterum</name>
    <dbReference type="NCBI Taxonomy" id="197152"/>
    <lineage>
        <taxon>Eukaryota</taxon>
        <taxon>Metazoa</taxon>
        <taxon>Ecdysozoa</taxon>
        <taxon>Arthropoda</taxon>
        <taxon>Hexapoda</taxon>
        <taxon>Insecta</taxon>
        <taxon>Pterygota</taxon>
        <taxon>Palaeoptera</taxon>
        <taxon>Ephemeroptera</taxon>
        <taxon>Pisciforma</taxon>
        <taxon>Baetidae</taxon>
        <taxon>Cloeon</taxon>
    </lineage>
</organism>
<feature type="transmembrane region" description="Helical" evidence="10">
    <location>
        <begin position="274"/>
        <end position="295"/>
    </location>
</feature>
<dbReference type="PRINTS" id="PR00237">
    <property type="entry name" value="GPCRRHODOPSN"/>
</dbReference>
<dbReference type="PANTHER" id="PTHR24230:SF141">
    <property type="entry name" value="G-PROTEIN COUPLED RECEPTORS FAMILY 1 PROFILE DOMAIN-CONTAINING PROTEIN"/>
    <property type="match status" value="1"/>
</dbReference>
<dbReference type="GO" id="GO:0005886">
    <property type="term" value="C:plasma membrane"/>
    <property type="evidence" value="ECO:0007669"/>
    <property type="project" value="UniProtKB-SubCell"/>
</dbReference>
<dbReference type="CDD" id="cd00637">
    <property type="entry name" value="7tm_classA_rhodopsin-like"/>
    <property type="match status" value="1"/>
</dbReference>
<feature type="transmembrane region" description="Helical" evidence="10">
    <location>
        <begin position="339"/>
        <end position="356"/>
    </location>
</feature>
<feature type="transmembrane region" description="Helical" evidence="10">
    <location>
        <begin position="226"/>
        <end position="246"/>
    </location>
</feature>
<protein>
    <recommendedName>
        <fullName evidence="11">G-protein coupled receptors family 1 profile domain-containing protein</fullName>
    </recommendedName>
</protein>
<feature type="transmembrane region" description="Helical" evidence="10">
    <location>
        <begin position="107"/>
        <end position="131"/>
    </location>
</feature>
<dbReference type="FunFam" id="1.20.1070.10:FF:000354">
    <property type="entry name" value="5-hydroxytryptamine receptor 1A"/>
    <property type="match status" value="1"/>
</dbReference>
<dbReference type="Pfam" id="PF00001">
    <property type="entry name" value="7tm_1"/>
    <property type="match status" value="1"/>
</dbReference>
<comment type="similarity">
    <text evidence="2">Belongs to the G-protein coupled receptor 1 family.</text>
</comment>
<evidence type="ECO:0000256" key="9">
    <source>
        <dbReference type="ARBA" id="ARBA00023224"/>
    </source>
</evidence>
<reference evidence="12 13" key="1">
    <citation type="submission" date="2020-04" db="EMBL/GenBank/DDBJ databases">
        <authorList>
            <person name="Alioto T."/>
            <person name="Alioto T."/>
            <person name="Gomez Garrido J."/>
        </authorList>
    </citation>
    <scope>NUCLEOTIDE SEQUENCE [LARGE SCALE GENOMIC DNA]</scope>
</reference>
<dbReference type="PROSITE" id="PS50262">
    <property type="entry name" value="G_PROTEIN_RECEP_F1_2"/>
    <property type="match status" value="1"/>
</dbReference>
<keyword evidence="8" id="KW-0675">Receptor</keyword>
<evidence type="ECO:0000256" key="10">
    <source>
        <dbReference type="SAM" id="Phobius"/>
    </source>
</evidence>
<evidence type="ECO:0000313" key="13">
    <source>
        <dbReference type="Proteomes" id="UP000494165"/>
    </source>
</evidence>
<evidence type="ECO:0000256" key="4">
    <source>
        <dbReference type="ARBA" id="ARBA00022692"/>
    </source>
</evidence>
<dbReference type="EMBL" id="CADEPI010000108">
    <property type="protein sequence ID" value="CAB3375147.1"/>
    <property type="molecule type" value="Genomic_DNA"/>
</dbReference>
<dbReference type="InterPro" id="IPR017452">
    <property type="entry name" value="GPCR_Rhodpsn_7TM"/>
</dbReference>
<sequence>MTFGKKSGVFSSLVTGTDTITHGARRAASRRQCERWSSSRASVRRTKPAIEPYHALSLLLPPYQIMLEPKATWLVAPPLHNSSCSHPRYAASVAAGWWTAPPSVVDAVQALFILMLSVGILAANVLLIFVINSRRYAKYIHAQPRYLLTSLACNDLAIGLLVTPFAFLPTLLHCWPYGEMICQIQALLRGALSQQSAVILICMAIDRYMCMLHPVSYHKHSSKKGCVAIMSLTWVTALTLFAVMVLPRRHGGFYFNGDGLHACEPFFPRPSLRILASCLFYFPTTMVLMYCYGSAFHVNKLRLKRVVCAAIAVPDPLGGSAVEKLVAQERRLSTAASRTMAAMSLSFIVMVTPWSIQEVVAACTGSKVPPFMDFLVTWVALSNSFWNPFLYWLLNTNFRRISKELLLTKLLCRRSAAATPRRTHCCSSLAQVPAVAGATLRAGGGDAEGISEKYWGEILERTVSSNSLQALQRIYGRSSAHDARLFPSPLCAAQMTEI</sequence>
<feature type="transmembrane region" description="Helical" evidence="10">
    <location>
        <begin position="376"/>
        <end position="394"/>
    </location>
</feature>
<evidence type="ECO:0000259" key="11">
    <source>
        <dbReference type="PROSITE" id="PS50262"/>
    </source>
</evidence>
<dbReference type="SUPFAM" id="SSF81321">
    <property type="entry name" value="Family A G protein-coupled receptor-like"/>
    <property type="match status" value="1"/>
</dbReference>
<evidence type="ECO:0000256" key="5">
    <source>
        <dbReference type="ARBA" id="ARBA00022989"/>
    </source>
</evidence>
<keyword evidence="9" id="KW-0807">Transducer</keyword>
<name>A0A8S1D414_9INSE</name>
<evidence type="ECO:0000256" key="7">
    <source>
        <dbReference type="ARBA" id="ARBA00023136"/>
    </source>
</evidence>
<evidence type="ECO:0000256" key="2">
    <source>
        <dbReference type="ARBA" id="ARBA00010663"/>
    </source>
</evidence>
<feature type="transmembrane region" description="Helical" evidence="10">
    <location>
        <begin position="184"/>
        <end position="205"/>
    </location>
</feature>
<comment type="subcellular location">
    <subcellularLocation>
        <location evidence="1">Cell membrane</location>
        <topology evidence="1">Multi-pass membrane protein</topology>
    </subcellularLocation>
</comment>
<feature type="domain" description="G-protein coupled receptors family 1 profile" evidence="11">
    <location>
        <begin position="123"/>
        <end position="391"/>
    </location>
</feature>
<evidence type="ECO:0000313" key="12">
    <source>
        <dbReference type="EMBL" id="CAB3375147.1"/>
    </source>
</evidence>
<gene>
    <name evidence="12" type="ORF">CLODIP_2_CD12908</name>
</gene>
<comment type="caution">
    <text evidence="12">The sequence shown here is derived from an EMBL/GenBank/DDBJ whole genome shotgun (WGS) entry which is preliminary data.</text>
</comment>
<keyword evidence="6" id="KW-0297">G-protein coupled receptor</keyword>
<keyword evidence="7 10" id="KW-0472">Membrane</keyword>
<dbReference type="Proteomes" id="UP000494165">
    <property type="component" value="Unassembled WGS sequence"/>
</dbReference>
<keyword evidence="5 10" id="KW-1133">Transmembrane helix</keyword>
<accession>A0A8S1D414</accession>
<evidence type="ECO:0000256" key="3">
    <source>
        <dbReference type="ARBA" id="ARBA00022475"/>
    </source>
</evidence>
<evidence type="ECO:0000256" key="1">
    <source>
        <dbReference type="ARBA" id="ARBA00004651"/>
    </source>
</evidence>
<keyword evidence="13" id="KW-1185">Reference proteome</keyword>
<dbReference type="PANTHER" id="PTHR24230">
    <property type="entry name" value="G-PROTEIN COUPLED RECEPTOR"/>
    <property type="match status" value="1"/>
</dbReference>